<sequence length="833" mass="89885">MPPTSNMRKSSTQTMTAAGDPNASAAAVRNGVQPRRTARANTTRPANYYARSFGSFSTGVDHDNDAANSADMQQAGFFPALQYFTDAITALPKEVQKQITLVKEVEAKVHGPNEAMGEILDTLLEYPVPTRKPTAGGGAGNAPTAGVVAMTANNSISGSTNVSLVNGAPGRQSVQPSLVGSANGEEPYDFEGERARRQQYHNLRMITAGLLPNLDEKNVVLAEATRVLALQQTRLDSVWPHVEGELSEEARMGSMTHWAYSDNRQKTKTAASGAQNRRDVAATNSLAAAANMLHETEIAQARRDAGREATREKTKGKRTEQPGDSDFDDKPRKAPKISKKAAAAAAATGLGISTNGEPTTKRKKADKSLGAPGMERTVSATGKGAKASKETPRSTPAAGAEVVAKKTKGKPGPQPKKKVPNSAQNSPMLASSPLVASSNPVFEPPNGRPQSSRARQNSTATNLRHEQLQDQKASTSRPTSASGKSNGERTNGRRKVHETTEKPDDNTGDERADKQLKDAAEKLKREDIDMPDADAERPAASRSGSNSRKNSGRNSKVGTPRTDSFPSDAPGMSRVRSTRSKPNARGEGDDSDSVEPQLAGTGTGKHKRHASNSHLVKQLAPFNRSPDLDRHRDRGEDEDLDSLDDKNLGEDEAEPEEEAPVLEQEARRSSTRRPVSRRNTVNNIRSSPAPISRESSPPASPPPTTTRGSGRSNSRREAEAEAARREAEAEAEAEEEDEEEEPVAQPEAEDEEDESEHDPDDPNEPKYCYCNRGSYGEMVACDNESCPREWFHLGCTELREAPSEEEKWYCRECRPLFGQKVGRKGKAGRGRGG</sequence>
<feature type="compositionally biased region" description="Low complexity" evidence="9">
    <location>
        <begin position="541"/>
        <end position="556"/>
    </location>
</feature>
<feature type="domain" description="PHD-type" evidence="10">
    <location>
        <begin position="765"/>
        <end position="816"/>
    </location>
</feature>
<keyword evidence="6" id="KW-0156">Chromatin regulator</keyword>
<dbReference type="CDD" id="cd15505">
    <property type="entry name" value="PHD_ING"/>
    <property type="match status" value="1"/>
</dbReference>
<feature type="compositionally biased region" description="Polar residues" evidence="9">
    <location>
        <begin position="448"/>
        <end position="462"/>
    </location>
</feature>
<keyword evidence="3" id="KW-0479">Metal-binding</keyword>
<evidence type="ECO:0000256" key="4">
    <source>
        <dbReference type="ARBA" id="ARBA00022771"/>
    </source>
</evidence>
<reference evidence="11 12" key="1">
    <citation type="journal article" date="2023" name="G3 (Bethesda)">
        <title>A chromosome-level genome assembly of Zasmidium syzygii isolated from banana leaves.</title>
        <authorList>
            <person name="van Westerhoven A.C."/>
            <person name="Mehrabi R."/>
            <person name="Talebi R."/>
            <person name="Steentjes M.B.F."/>
            <person name="Corcolon B."/>
            <person name="Chong P.A."/>
            <person name="Kema G.H.J."/>
            <person name="Seidl M.F."/>
        </authorList>
    </citation>
    <scope>NUCLEOTIDE SEQUENCE [LARGE SCALE GENOMIC DNA]</scope>
    <source>
        <strain evidence="11 12">P124</strain>
    </source>
</reference>
<evidence type="ECO:0000256" key="2">
    <source>
        <dbReference type="ARBA" id="ARBA00010210"/>
    </source>
</evidence>
<dbReference type="InterPro" id="IPR011011">
    <property type="entry name" value="Znf_FYVE_PHD"/>
</dbReference>
<evidence type="ECO:0000256" key="3">
    <source>
        <dbReference type="ARBA" id="ARBA00022723"/>
    </source>
</evidence>
<dbReference type="SMART" id="SM00249">
    <property type="entry name" value="PHD"/>
    <property type="match status" value="1"/>
</dbReference>
<feature type="region of interest" description="Disordered" evidence="9">
    <location>
        <begin position="301"/>
        <end position="767"/>
    </location>
</feature>
<proteinExistence type="inferred from homology"/>
<dbReference type="InterPro" id="IPR001965">
    <property type="entry name" value="Znf_PHD"/>
</dbReference>
<feature type="compositionally biased region" description="Acidic residues" evidence="9">
    <location>
        <begin position="650"/>
        <end position="660"/>
    </location>
</feature>
<feature type="compositionally biased region" description="Basic and acidic residues" evidence="9">
    <location>
        <begin position="486"/>
        <end position="539"/>
    </location>
</feature>
<feature type="compositionally biased region" description="Polar residues" evidence="9">
    <location>
        <begin position="421"/>
        <end position="440"/>
    </location>
</feature>
<keyword evidence="5" id="KW-0862">Zinc</keyword>
<feature type="region of interest" description="Disordered" evidence="9">
    <location>
        <begin position="1"/>
        <end position="40"/>
    </location>
</feature>
<protein>
    <recommendedName>
        <fullName evidence="10">PHD-type domain-containing protein</fullName>
    </recommendedName>
</protein>
<evidence type="ECO:0000256" key="8">
    <source>
        <dbReference type="PROSITE-ProRule" id="PRU00146"/>
    </source>
</evidence>
<accession>A0ABR0EM75</accession>
<dbReference type="SMART" id="SM01408">
    <property type="entry name" value="ING"/>
    <property type="match status" value="1"/>
</dbReference>
<feature type="compositionally biased region" description="Basic residues" evidence="9">
    <location>
        <begin position="405"/>
        <end position="419"/>
    </location>
</feature>
<feature type="compositionally biased region" description="Polar residues" evidence="9">
    <location>
        <begin position="470"/>
        <end position="485"/>
    </location>
</feature>
<keyword evidence="7" id="KW-0539">Nucleus</keyword>
<dbReference type="InterPro" id="IPR019787">
    <property type="entry name" value="Znf_PHD-finger"/>
</dbReference>
<dbReference type="PROSITE" id="PS01359">
    <property type="entry name" value="ZF_PHD_1"/>
    <property type="match status" value="1"/>
</dbReference>
<dbReference type="EMBL" id="JAXOVC010000004">
    <property type="protein sequence ID" value="KAK4502308.1"/>
    <property type="molecule type" value="Genomic_DNA"/>
</dbReference>
<evidence type="ECO:0000313" key="11">
    <source>
        <dbReference type="EMBL" id="KAK4502308.1"/>
    </source>
</evidence>
<evidence type="ECO:0000256" key="1">
    <source>
        <dbReference type="ARBA" id="ARBA00004123"/>
    </source>
</evidence>
<comment type="similarity">
    <text evidence="2">Belongs to the ING family.</text>
</comment>
<keyword evidence="4 8" id="KW-0863">Zinc-finger</keyword>
<feature type="compositionally biased region" description="Low complexity" evidence="9">
    <location>
        <begin position="677"/>
        <end position="697"/>
    </location>
</feature>
<gene>
    <name evidence="11" type="ORF">PRZ48_005733</name>
</gene>
<dbReference type="PANTHER" id="PTHR10333">
    <property type="entry name" value="INHIBITOR OF GROWTH PROTEIN"/>
    <property type="match status" value="1"/>
</dbReference>
<feature type="compositionally biased region" description="Basic and acidic residues" evidence="9">
    <location>
        <begin position="301"/>
        <end position="321"/>
    </location>
</feature>
<evidence type="ECO:0000256" key="6">
    <source>
        <dbReference type="ARBA" id="ARBA00022853"/>
    </source>
</evidence>
<evidence type="ECO:0000259" key="10">
    <source>
        <dbReference type="PROSITE" id="PS50016"/>
    </source>
</evidence>
<evidence type="ECO:0000256" key="9">
    <source>
        <dbReference type="SAM" id="MobiDB-lite"/>
    </source>
</evidence>
<dbReference type="PANTHER" id="PTHR10333:SF42">
    <property type="entry name" value="INHIBITOR OF GROWTH PROTEIN 5"/>
    <property type="match status" value="1"/>
</dbReference>
<feature type="compositionally biased region" description="Polar residues" evidence="9">
    <location>
        <begin position="1"/>
        <end position="16"/>
    </location>
</feature>
<feature type="compositionally biased region" description="Acidic residues" evidence="9">
    <location>
        <begin position="729"/>
        <end position="762"/>
    </location>
</feature>
<comment type="subcellular location">
    <subcellularLocation>
        <location evidence="1">Nucleus</location>
    </subcellularLocation>
</comment>
<evidence type="ECO:0000256" key="5">
    <source>
        <dbReference type="ARBA" id="ARBA00022833"/>
    </source>
</evidence>
<dbReference type="PROSITE" id="PS50016">
    <property type="entry name" value="ZF_PHD_2"/>
    <property type="match status" value="1"/>
</dbReference>
<dbReference type="SUPFAM" id="SSF57903">
    <property type="entry name" value="FYVE/PHD zinc finger"/>
    <property type="match status" value="1"/>
</dbReference>
<feature type="compositionally biased region" description="Basic and acidic residues" evidence="9">
    <location>
        <begin position="626"/>
        <end position="635"/>
    </location>
</feature>
<dbReference type="InterPro" id="IPR028651">
    <property type="entry name" value="ING_fam"/>
</dbReference>
<evidence type="ECO:0000256" key="7">
    <source>
        <dbReference type="ARBA" id="ARBA00023242"/>
    </source>
</evidence>
<dbReference type="Gene3D" id="3.30.40.10">
    <property type="entry name" value="Zinc/RING finger domain, C3HC4 (zinc finger)"/>
    <property type="match status" value="1"/>
</dbReference>
<keyword evidence="12" id="KW-1185">Reference proteome</keyword>
<dbReference type="InterPro" id="IPR024610">
    <property type="entry name" value="ING_N_histone-binding"/>
</dbReference>
<dbReference type="InterPro" id="IPR019786">
    <property type="entry name" value="Zinc_finger_PHD-type_CS"/>
</dbReference>
<evidence type="ECO:0000313" key="12">
    <source>
        <dbReference type="Proteomes" id="UP001305779"/>
    </source>
</evidence>
<comment type="caution">
    <text evidence="11">The sequence shown here is derived from an EMBL/GenBank/DDBJ whole genome shotgun (WGS) entry which is preliminary data.</text>
</comment>
<feature type="compositionally biased region" description="Basic and acidic residues" evidence="9">
    <location>
        <begin position="714"/>
        <end position="728"/>
    </location>
</feature>
<name>A0ABR0EM75_ZASCE</name>
<organism evidence="11 12">
    <name type="scientific">Zasmidium cellare</name>
    <name type="common">Wine cellar mold</name>
    <name type="synonym">Racodium cellare</name>
    <dbReference type="NCBI Taxonomy" id="395010"/>
    <lineage>
        <taxon>Eukaryota</taxon>
        <taxon>Fungi</taxon>
        <taxon>Dikarya</taxon>
        <taxon>Ascomycota</taxon>
        <taxon>Pezizomycotina</taxon>
        <taxon>Dothideomycetes</taxon>
        <taxon>Dothideomycetidae</taxon>
        <taxon>Mycosphaerellales</taxon>
        <taxon>Mycosphaerellaceae</taxon>
        <taxon>Zasmidium</taxon>
    </lineage>
</organism>
<dbReference type="InterPro" id="IPR013083">
    <property type="entry name" value="Znf_RING/FYVE/PHD"/>
</dbReference>
<dbReference type="Proteomes" id="UP001305779">
    <property type="component" value="Unassembled WGS sequence"/>
</dbReference>